<dbReference type="GO" id="GO:0006302">
    <property type="term" value="P:double-strand break repair"/>
    <property type="evidence" value="ECO:0007669"/>
    <property type="project" value="TreeGrafter"/>
</dbReference>
<evidence type="ECO:0000256" key="3">
    <source>
        <dbReference type="ARBA" id="ARBA00010809"/>
    </source>
</evidence>
<sequence>MLEPDTPIEKSNRTLLSTLDSPPPKCCREKLVFCIDLDISMDENFMTGEKSQDSRISRSKQLLKWFIGQKSRWNPKHEFAMMVLGTKALWHMDFTSESDLISHVIDELYTMGKFDSFDYTSILRELVEHVDLDEDDDSIIRVIMIYTRSNVLPTSPDNELREAFYASRKFRFDCIYIHNRPSEVEGPITPQHIYDRLIEFEDVRHPSYFYEMTRALKKFATAMSELLMHPDIRPLQDEKIEFMMPPPSVQEEEQRQAQSSQSTNAQPVSSEQRQVQQQQRTQHIQQHKPQQQPHVPTALKQPPVSKDTRPTQSDLVPFGTQPFSAGGVGGMNTPMKPSQSSFYGSPPSSSSSPLNSYGISSRTPPPPPSAGPIREFTASPIRKASPAHQLSPAVDSIIPVEITETKGATESKMEL</sequence>
<comment type="caution">
    <text evidence="17">The sequence shown here is derived from an EMBL/GenBank/DDBJ whole genome shotgun (WGS) entry which is preliminary data.</text>
</comment>
<dbReference type="Proteomes" id="UP000827284">
    <property type="component" value="Unassembled WGS sequence"/>
</dbReference>
<keyword evidence="12" id="KW-0539">Nucleus</keyword>
<reference evidence="17" key="2">
    <citation type="journal article" date="2022" name="Microbiol. Resour. Announc.">
        <title>Whole-Genome Sequence of Entomortierella parvispora E1425, a Mucoromycotan Fungus Associated with Burkholderiaceae-Related Endosymbiotic Bacteria.</title>
        <authorList>
            <person name="Herlambang A."/>
            <person name="Guo Y."/>
            <person name="Takashima Y."/>
            <person name="Narisawa K."/>
            <person name="Ohta H."/>
            <person name="Nishizawa T."/>
        </authorList>
    </citation>
    <scope>NUCLEOTIDE SEQUENCE</scope>
    <source>
        <strain evidence="17">E1425</strain>
    </source>
</reference>
<dbReference type="PANTHER" id="PTHR15660">
    <property type="entry name" value="BRISC AND BRCA1-A COMPLEX MEMBER 1"/>
    <property type="match status" value="1"/>
</dbReference>
<dbReference type="InterPro" id="IPR036465">
    <property type="entry name" value="vWFA_dom_sf"/>
</dbReference>
<reference evidence="17" key="1">
    <citation type="submission" date="2021-11" db="EMBL/GenBank/DDBJ databases">
        <authorList>
            <person name="Herlambang A."/>
            <person name="Guo Y."/>
            <person name="Takashima Y."/>
            <person name="Nishizawa T."/>
        </authorList>
    </citation>
    <scope>NUCLEOTIDE SEQUENCE</scope>
    <source>
        <strain evidence="17">E1425</strain>
    </source>
</reference>
<keyword evidence="7" id="KW-0227">DNA damage</keyword>
<evidence type="ECO:0000256" key="12">
    <source>
        <dbReference type="ARBA" id="ARBA00023242"/>
    </source>
</evidence>
<proteinExistence type="inferred from homology"/>
<dbReference type="GO" id="GO:0007095">
    <property type="term" value="P:mitotic G2 DNA damage checkpoint signaling"/>
    <property type="evidence" value="ECO:0007669"/>
    <property type="project" value="TreeGrafter"/>
</dbReference>
<keyword evidence="5" id="KW-0963">Cytoplasm</keyword>
<evidence type="ECO:0000256" key="1">
    <source>
        <dbReference type="ARBA" id="ARBA00004123"/>
    </source>
</evidence>
<dbReference type="GO" id="GO:0016604">
    <property type="term" value="C:nuclear body"/>
    <property type="evidence" value="ECO:0007669"/>
    <property type="project" value="TreeGrafter"/>
</dbReference>
<evidence type="ECO:0000256" key="2">
    <source>
        <dbReference type="ARBA" id="ARBA00004496"/>
    </source>
</evidence>
<feature type="region of interest" description="Disordered" evidence="16">
    <location>
        <begin position="247"/>
        <end position="415"/>
    </location>
</feature>
<dbReference type="GO" id="GO:0045739">
    <property type="term" value="P:positive regulation of DNA repair"/>
    <property type="evidence" value="ECO:0007669"/>
    <property type="project" value="InterPro"/>
</dbReference>
<evidence type="ECO:0000256" key="5">
    <source>
        <dbReference type="ARBA" id="ARBA00022490"/>
    </source>
</evidence>
<dbReference type="OrthoDB" id="547311at2759"/>
<evidence type="ECO:0000256" key="9">
    <source>
        <dbReference type="ARBA" id="ARBA00022786"/>
    </source>
</evidence>
<evidence type="ECO:0000256" key="6">
    <source>
        <dbReference type="ARBA" id="ARBA00022618"/>
    </source>
</evidence>
<feature type="compositionally biased region" description="Low complexity" evidence="16">
    <location>
        <begin position="337"/>
        <end position="361"/>
    </location>
</feature>
<feature type="compositionally biased region" description="Basic and acidic residues" evidence="16">
    <location>
        <begin position="403"/>
        <end position="415"/>
    </location>
</feature>
<dbReference type="Gene3D" id="3.40.50.410">
    <property type="entry name" value="von Willebrand factor, type A domain"/>
    <property type="match status" value="1"/>
</dbReference>
<evidence type="ECO:0000256" key="10">
    <source>
        <dbReference type="ARBA" id="ARBA00022853"/>
    </source>
</evidence>
<dbReference type="CDD" id="cd21502">
    <property type="entry name" value="vWA_BABAM1"/>
    <property type="match status" value="1"/>
</dbReference>
<evidence type="ECO:0000256" key="13">
    <source>
        <dbReference type="ARBA" id="ARBA00023306"/>
    </source>
</evidence>
<dbReference type="SUPFAM" id="SSF53300">
    <property type="entry name" value="vWA-like"/>
    <property type="match status" value="1"/>
</dbReference>
<comment type="subcellular location">
    <subcellularLocation>
        <location evidence="2">Cytoplasm</location>
    </subcellularLocation>
    <subcellularLocation>
        <location evidence="1">Nucleus</location>
    </subcellularLocation>
</comment>
<keyword evidence="13" id="KW-0131">Cell cycle</keyword>
<dbReference type="EMBL" id="BQFW01000011">
    <property type="protein sequence ID" value="GJJ75548.1"/>
    <property type="molecule type" value="Genomic_DNA"/>
</dbReference>
<keyword evidence="6" id="KW-0132">Cell division</keyword>
<comment type="similarity">
    <text evidence="3">Belongs to the BABAM1 family.</text>
</comment>
<dbReference type="PANTHER" id="PTHR15660:SF1">
    <property type="entry name" value="BRISC AND BRCA1-A COMPLEX MEMBER 1"/>
    <property type="match status" value="1"/>
</dbReference>
<dbReference type="GO" id="GO:0005737">
    <property type="term" value="C:cytoplasm"/>
    <property type="evidence" value="ECO:0007669"/>
    <property type="project" value="UniProtKB-SubCell"/>
</dbReference>
<dbReference type="AlphaFoldDB" id="A0A9P3LYW4"/>
<keyword evidence="18" id="KW-1185">Reference proteome</keyword>
<organism evidence="17 18">
    <name type="scientific">Entomortierella parvispora</name>
    <dbReference type="NCBI Taxonomy" id="205924"/>
    <lineage>
        <taxon>Eukaryota</taxon>
        <taxon>Fungi</taxon>
        <taxon>Fungi incertae sedis</taxon>
        <taxon>Mucoromycota</taxon>
        <taxon>Mortierellomycotina</taxon>
        <taxon>Mortierellomycetes</taxon>
        <taxon>Mortierellales</taxon>
        <taxon>Mortierellaceae</taxon>
        <taxon>Entomortierella</taxon>
    </lineage>
</organism>
<feature type="compositionally biased region" description="Low complexity" evidence="16">
    <location>
        <begin position="272"/>
        <end position="297"/>
    </location>
</feature>
<evidence type="ECO:0000256" key="15">
    <source>
        <dbReference type="ARBA" id="ARBA00031038"/>
    </source>
</evidence>
<accession>A0A9P3LYW4</accession>
<evidence type="ECO:0000256" key="11">
    <source>
        <dbReference type="ARBA" id="ARBA00023204"/>
    </source>
</evidence>
<keyword evidence="11" id="KW-0234">DNA repair</keyword>
<keyword evidence="10" id="KW-0156">Chromatin regulator</keyword>
<dbReference type="InterPro" id="IPR026126">
    <property type="entry name" value="BABAM1"/>
</dbReference>
<evidence type="ECO:0000256" key="16">
    <source>
        <dbReference type="SAM" id="MobiDB-lite"/>
    </source>
</evidence>
<dbReference type="GO" id="GO:0070552">
    <property type="term" value="C:BRISC complex"/>
    <property type="evidence" value="ECO:0007669"/>
    <property type="project" value="InterPro"/>
</dbReference>
<evidence type="ECO:0000256" key="4">
    <source>
        <dbReference type="ARBA" id="ARBA00019437"/>
    </source>
</evidence>
<keyword evidence="8" id="KW-0498">Mitosis</keyword>
<keyword evidence="9" id="KW-0833">Ubl conjugation pathway</keyword>
<dbReference type="GO" id="GO:0051301">
    <property type="term" value="P:cell division"/>
    <property type="evidence" value="ECO:0007669"/>
    <property type="project" value="UniProtKB-KW"/>
</dbReference>
<protein>
    <recommendedName>
        <fullName evidence="4">BRISC and BRCA1-A complex member 1</fullName>
    </recommendedName>
    <alternativeName>
        <fullName evidence="14">Mediator of RAP80 interactions and targeting subunit of 40 kDa</fullName>
    </alternativeName>
    <alternativeName>
        <fullName evidence="15">New component of the BRCA1-A complex</fullName>
    </alternativeName>
</protein>
<evidence type="ECO:0000256" key="8">
    <source>
        <dbReference type="ARBA" id="ARBA00022776"/>
    </source>
</evidence>
<name>A0A9P3LYW4_9FUNG</name>
<evidence type="ECO:0000256" key="7">
    <source>
        <dbReference type="ARBA" id="ARBA00022763"/>
    </source>
</evidence>
<evidence type="ECO:0000313" key="18">
    <source>
        <dbReference type="Proteomes" id="UP000827284"/>
    </source>
</evidence>
<dbReference type="GO" id="GO:0006325">
    <property type="term" value="P:chromatin organization"/>
    <property type="evidence" value="ECO:0007669"/>
    <property type="project" value="UniProtKB-KW"/>
</dbReference>
<evidence type="ECO:0000256" key="14">
    <source>
        <dbReference type="ARBA" id="ARBA00030984"/>
    </source>
</evidence>
<gene>
    <name evidence="17" type="ORF">EMPS_07906</name>
</gene>
<evidence type="ECO:0000313" key="17">
    <source>
        <dbReference type="EMBL" id="GJJ75548.1"/>
    </source>
</evidence>